<keyword evidence="3 5" id="KW-1133">Transmembrane helix</keyword>
<dbReference type="Pfam" id="PF07690">
    <property type="entry name" value="MFS_1"/>
    <property type="match status" value="1"/>
</dbReference>
<comment type="subcellular location">
    <subcellularLocation>
        <location evidence="1">Membrane</location>
        <topology evidence="1">Multi-pass membrane protein</topology>
    </subcellularLocation>
</comment>
<evidence type="ECO:0000313" key="8">
    <source>
        <dbReference type="Proteomes" id="UP000664132"/>
    </source>
</evidence>
<organism evidence="7 8">
    <name type="scientific">Cadophora malorum</name>
    <dbReference type="NCBI Taxonomy" id="108018"/>
    <lineage>
        <taxon>Eukaryota</taxon>
        <taxon>Fungi</taxon>
        <taxon>Dikarya</taxon>
        <taxon>Ascomycota</taxon>
        <taxon>Pezizomycotina</taxon>
        <taxon>Leotiomycetes</taxon>
        <taxon>Helotiales</taxon>
        <taxon>Ploettnerulaceae</taxon>
        <taxon>Cadophora</taxon>
    </lineage>
</organism>
<evidence type="ECO:0000259" key="6">
    <source>
        <dbReference type="PROSITE" id="PS50850"/>
    </source>
</evidence>
<dbReference type="GO" id="GO:0005886">
    <property type="term" value="C:plasma membrane"/>
    <property type="evidence" value="ECO:0007669"/>
    <property type="project" value="TreeGrafter"/>
</dbReference>
<feature type="transmembrane region" description="Helical" evidence="5">
    <location>
        <begin position="221"/>
        <end position="239"/>
    </location>
</feature>
<feature type="transmembrane region" description="Helical" evidence="5">
    <location>
        <begin position="131"/>
        <end position="148"/>
    </location>
</feature>
<dbReference type="Gene3D" id="1.20.1250.20">
    <property type="entry name" value="MFS general substrate transporter like domains"/>
    <property type="match status" value="1"/>
</dbReference>
<dbReference type="PROSITE" id="PS50850">
    <property type="entry name" value="MFS"/>
    <property type="match status" value="1"/>
</dbReference>
<feature type="transmembrane region" description="Helical" evidence="5">
    <location>
        <begin position="473"/>
        <end position="492"/>
    </location>
</feature>
<feature type="transmembrane region" description="Helical" evidence="5">
    <location>
        <begin position="154"/>
        <end position="178"/>
    </location>
</feature>
<evidence type="ECO:0000256" key="1">
    <source>
        <dbReference type="ARBA" id="ARBA00004141"/>
    </source>
</evidence>
<evidence type="ECO:0000256" key="4">
    <source>
        <dbReference type="ARBA" id="ARBA00023136"/>
    </source>
</evidence>
<keyword evidence="4 5" id="KW-0472">Membrane</keyword>
<dbReference type="AlphaFoldDB" id="A0A8H7T8M8"/>
<name>A0A8H7T8M8_9HELO</name>
<feature type="domain" description="Major facilitator superfamily (MFS) profile" evidence="6">
    <location>
        <begin position="65"/>
        <end position="527"/>
    </location>
</feature>
<dbReference type="Proteomes" id="UP000664132">
    <property type="component" value="Unassembled WGS sequence"/>
</dbReference>
<keyword evidence="2 5" id="KW-0812">Transmembrane</keyword>
<comment type="caution">
    <text evidence="7">The sequence shown here is derived from an EMBL/GenBank/DDBJ whole genome shotgun (WGS) entry which is preliminary data.</text>
</comment>
<feature type="transmembrane region" description="Helical" evidence="5">
    <location>
        <begin position="321"/>
        <end position="347"/>
    </location>
</feature>
<dbReference type="PANTHER" id="PTHR23502:SF34">
    <property type="entry name" value="PROTEIN HOL1"/>
    <property type="match status" value="1"/>
</dbReference>
<feature type="transmembrane region" description="Helical" evidence="5">
    <location>
        <begin position="190"/>
        <end position="209"/>
    </location>
</feature>
<dbReference type="PANTHER" id="PTHR23502">
    <property type="entry name" value="MAJOR FACILITATOR SUPERFAMILY"/>
    <property type="match status" value="1"/>
</dbReference>
<dbReference type="InterPro" id="IPR036259">
    <property type="entry name" value="MFS_trans_sf"/>
</dbReference>
<dbReference type="SUPFAM" id="SSF103473">
    <property type="entry name" value="MFS general substrate transporter"/>
    <property type="match status" value="1"/>
</dbReference>
<feature type="transmembrane region" description="Helical" evidence="5">
    <location>
        <begin position="367"/>
        <end position="388"/>
    </location>
</feature>
<evidence type="ECO:0000256" key="2">
    <source>
        <dbReference type="ARBA" id="ARBA00022692"/>
    </source>
</evidence>
<accession>A0A8H7T8M8</accession>
<protein>
    <recommendedName>
        <fullName evidence="6">Major facilitator superfamily (MFS) profile domain-containing protein</fullName>
    </recommendedName>
</protein>
<evidence type="ECO:0000256" key="3">
    <source>
        <dbReference type="ARBA" id="ARBA00022989"/>
    </source>
</evidence>
<sequence length="546" mass="60227">MASPMVFDTVEGVEMVPGTIRIIDLLHTMNVQHMEGSNSDIVLVPQPTRDPNDPLNWSRLRKEYHYWLLWWWGFIAAVSVNWGGPVWTQLTIDYNTSYFQLNVASALCWLFLGLGCVFLQPTAMKIGRRPVYLIATVFNLVGCAMGGVSQTVSVFFGVNILTGIGAAPVDSLVEISTMDIFFAHERGTRLSLLLFTIYAGSYLGPVAAGYVAESQTWRWCYWYLVIFFFVLLIIQLFTMEESTYRRPISSVEVGGVPASAHATAKELEAGDDKQTTIASTGAHDDDDTPVPPPKTYMQRFSLIQTSQNDPRSWVVILLRPFALVTYPAVMWAGIVYGVQVMWLSLLATTQSEIFSLEPYNFSVVNVGNINFAAFIGGILGMLWGGTVSDRCLLYLARRNGGIAEPEMRLWTMLVPSIINSGGLLMYGLGAYYGLHWILSAGFGTGCIAFGIGSGGAIAITYAVDCYSLVASEALVLMLFVRNLFGMGFTFAIQPWLSADGLRNTSIIMAMICLVSNLSFLGMVWFGKGMRRWTASRYAKAAEGART</sequence>
<dbReference type="InterPro" id="IPR011701">
    <property type="entry name" value="MFS"/>
</dbReference>
<evidence type="ECO:0000313" key="7">
    <source>
        <dbReference type="EMBL" id="KAG4417079.1"/>
    </source>
</evidence>
<dbReference type="GO" id="GO:0022857">
    <property type="term" value="F:transmembrane transporter activity"/>
    <property type="evidence" value="ECO:0007669"/>
    <property type="project" value="InterPro"/>
</dbReference>
<dbReference type="GO" id="GO:0000324">
    <property type="term" value="C:fungal-type vacuole"/>
    <property type="evidence" value="ECO:0007669"/>
    <property type="project" value="TreeGrafter"/>
</dbReference>
<feature type="transmembrane region" description="Helical" evidence="5">
    <location>
        <begin position="99"/>
        <end position="119"/>
    </location>
</feature>
<keyword evidence="8" id="KW-1185">Reference proteome</keyword>
<dbReference type="OrthoDB" id="5215911at2759"/>
<feature type="transmembrane region" description="Helical" evidence="5">
    <location>
        <begin position="504"/>
        <end position="526"/>
    </location>
</feature>
<proteinExistence type="predicted"/>
<feature type="transmembrane region" description="Helical" evidence="5">
    <location>
        <begin position="66"/>
        <end position="87"/>
    </location>
</feature>
<dbReference type="InterPro" id="IPR020846">
    <property type="entry name" value="MFS_dom"/>
</dbReference>
<feature type="transmembrane region" description="Helical" evidence="5">
    <location>
        <begin position="434"/>
        <end position="461"/>
    </location>
</feature>
<reference evidence="7" key="1">
    <citation type="submission" date="2021-02" db="EMBL/GenBank/DDBJ databases">
        <title>Genome sequence Cadophora malorum strain M34.</title>
        <authorList>
            <person name="Stefanovic E."/>
            <person name="Vu D."/>
            <person name="Scully C."/>
            <person name="Dijksterhuis J."/>
            <person name="Roader J."/>
            <person name="Houbraken J."/>
        </authorList>
    </citation>
    <scope>NUCLEOTIDE SEQUENCE</scope>
    <source>
        <strain evidence="7">M34</strain>
    </source>
</reference>
<gene>
    <name evidence="7" type="ORF">IFR04_009785</name>
</gene>
<feature type="transmembrane region" description="Helical" evidence="5">
    <location>
        <begin position="409"/>
        <end position="428"/>
    </location>
</feature>
<dbReference type="EMBL" id="JAFJYH010000165">
    <property type="protein sequence ID" value="KAG4417079.1"/>
    <property type="molecule type" value="Genomic_DNA"/>
</dbReference>
<evidence type="ECO:0000256" key="5">
    <source>
        <dbReference type="SAM" id="Phobius"/>
    </source>
</evidence>